<accession>A0A2P2NVB4</accession>
<protein>
    <submittedName>
        <fullName evidence="1">Uncharacterized protein</fullName>
    </submittedName>
</protein>
<name>A0A2P2NVB4_RHIMU</name>
<proteinExistence type="predicted"/>
<dbReference type="EMBL" id="GGEC01065905">
    <property type="protein sequence ID" value="MBX46389.1"/>
    <property type="molecule type" value="Transcribed_RNA"/>
</dbReference>
<sequence>MKMEGKLMDLEILSQNSNSLCSQLL</sequence>
<reference evidence="1" key="1">
    <citation type="submission" date="2018-02" db="EMBL/GenBank/DDBJ databases">
        <title>Rhizophora mucronata_Transcriptome.</title>
        <authorList>
            <person name="Meera S.P."/>
            <person name="Sreeshan A."/>
            <person name="Augustine A."/>
        </authorList>
    </citation>
    <scope>NUCLEOTIDE SEQUENCE</scope>
    <source>
        <tissue evidence="1">Leaf</tissue>
    </source>
</reference>
<evidence type="ECO:0000313" key="1">
    <source>
        <dbReference type="EMBL" id="MBX46389.1"/>
    </source>
</evidence>
<dbReference type="AlphaFoldDB" id="A0A2P2NVB4"/>
<organism evidence="1">
    <name type="scientific">Rhizophora mucronata</name>
    <name type="common">Asiatic mangrove</name>
    <dbReference type="NCBI Taxonomy" id="61149"/>
    <lineage>
        <taxon>Eukaryota</taxon>
        <taxon>Viridiplantae</taxon>
        <taxon>Streptophyta</taxon>
        <taxon>Embryophyta</taxon>
        <taxon>Tracheophyta</taxon>
        <taxon>Spermatophyta</taxon>
        <taxon>Magnoliopsida</taxon>
        <taxon>eudicotyledons</taxon>
        <taxon>Gunneridae</taxon>
        <taxon>Pentapetalae</taxon>
        <taxon>rosids</taxon>
        <taxon>fabids</taxon>
        <taxon>Malpighiales</taxon>
        <taxon>Rhizophoraceae</taxon>
        <taxon>Rhizophora</taxon>
    </lineage>
</organism>